<dbReference type="RefSeq" id="WP_307558628.1">
    <property type="nucleotide sequence ID" value="NZ_JAUSQU010000001.1"/>
</dbReference>
<proteinExistence type="predicted"/>
<protein>
    <recommendedName>
        <fullName evidence="3">Thioredoxin domain-containing protein</fullName>
    </recommendedName>
</protein>
<organism evidence="1 2">
    <name type="scientific">Streptosporangium lutulentum</name>
    <dbReference type="NCBI Taxonomy" id="1461250"/>
    <lineage>
        <taxon>Bacteria</taxon>
        <taxon>Bacillati</taxon>
        <taxon>Actinomycetota</taxon>
        <taxon>Actinomycetes</taxon>
        <taxon>Streptosporangiales</taxon>
        <taxon>Streptosporangiaceae</taxon>
        <taxon>Streptosporangium</taxon>
    </lineage>
</organism>
<evidence type="ECO:0000313" key="2">
    <source>
        <dbReference type="Proteomes" id="UP001225356"/>
    </source>
</evidence>
<evidence type="ECO:0008006" key="3">
    <source>
        <dbReference type="Google" id="ProtNLM"/>
    </source>
</evidence>
<accession>A0ABT9QBM2</accession>
<evidence type="ECO:0000313" key="1">
    <source>
        <dbReference type="EMBL" id="MDP9844057.1"/>
    </source>
</evidence>
<dbReference type="Proteomes" id="UP001225356">
    <property type="component" value="Unassembled WGS sequence"/>
</dbReference>
<sequence>MNFLIAAVVLLGALCLLNLLVTFAVLRRLREHTAELESLAGRTPLMPYVPVALIGRTLPASGAVRPQLVAFFDVHCDTCHERAPQFAVAARSRTALAVISGDGREADDLVEILGDGVSVITAEAAESMVRALGVEAFPTFLRVSPEGTVLEAGTELSELKGLGEMAPVI</sequence>
<name>A0ABT9QBM2_9ACTN</name>
<dbReference type="EMBL" id="JAUSQU010000001">
    <property type="protein sequence ID" value="MDP9844057.1"/>
    <property type="molecule type" value="Genomic_DNA"/>
</dbReference>
<comment type="caution">
    <text evidence="1">The sequence shown here is derived from an EMBL/GenBank/DDBJ whole genome shotgun (WGS) entry which is preliminary data.</text>
</comment>
<dbReference type="SUPFAM" id="SSF52833">
    <property type="entry name" value="Thioredoxin-like"/>
    <property type="match status" value="1"/>
</dbReference>
<dbReference type="InterPro" id="IPR036249">
    <property type="entry name" value="Thioredoxin-like_sf"/>
</dbReference>
<gene>
    <name evidence="1" type="ORF">J2853_003268</name>
</gene>
<keyword evidence="2" id="KW-1185">Reference proteome</keyword>
<reference evidence="1 2" key="1">
    <citation type="submission" date="2023-07" db="EMBL/GenBank/DDBJ databases">
        <title>Sequencing the genomes of 1000 actinobacteria strains.</title>
        <authorList>
            <person name="Klenk H.-P."/>
        </authorList>
    </citation>
    <scope>NUCLEOTIDE SEQUENCE [LARGE SCALE GENOMIC DNA]</scope>
    <source>
        <strain evidence="1 2">DSM 46740</strain>
    </source>
</reference>